<dbReference type="AlphaFoldDB" id="A0A652ZTQ6"/>
<name>A0A652ZTQ6_9SPIR</name>
<sequence length="63" mass="7223">MGAAVDHEYFHETIVSGLVVFVQLGGIRDEKFGKNVHTRQFKPPRLFKKQRVFESGSVLLYSQ</sequence>
<gene>
    <name evidence="1" type="ORF">TRIP_E190070</name>
</gene>
<proteinExistence type="predicted"/>
<reference evidence="1" key="1">
    <citation type="submission" date="2018-07" db="EMBL/GenBank/DDBJ databases">
        <authorList>
            <consortium name="Genoscope - CEA"/>
            <person name="William W."/>
        </authorList>
    </citation>
    <scope>NUCLEOTIDE SEQUENCE</scope>
    <source>
        <strain evidence="1">IK1</strain>
    </source>
</reference>
<protein>
    <submittedName>
        <fullName evidence="1">Uncharacterized protein</fullName>
    </submittedName>
</protein>
<dbReference type="EMBL" id="UPXP01000011">
    <property type="protein sequence ID" value="VBB39152.1"/>
    <property type="molecule type" value="Genomic_DNA"/>
</dbReference>
<organism evidence="1">
    <name type="scientific">uncultured Spirochaetota bacterium</name>
    <dbReference type="NCBI Taxonomy" id="460511"/>
    <lineage>
        <taxon>Bacteria</taxon>
        <taxon>Pseudomonadati</taxon>
        <taxon>Spirochaetota</taxon>
        <taxon>environmental samples</taxon>
    </lineage>
</organism>
<accession>A0A652ZTQ6</accession>
<evidence type="ECO:0000313" key="1">
    <source>
        <dbReference type="EMBL" id="VBB39152.1"/>
    </source>
</evidence>